<organism evidence="3 4">
    <name type="scientific">Duganella margarita</name>
    <dbReference type="NCBI Taxonomy" id="2692170"/>
    <lineage>
        <taxon>Bacteria</taxon>
        <taxon>Pseudomonadati</taxon>
        <taxon>Pseudomonadota</taxon>
        <taxon>Betaproteobacteria</taxon>
        <taxon>Burkholderiales</taxon>
        <taxon>Oxalobacteraceae</taxon>
        <taxon>Telluria group</taxon>
        <taxon>Duganella</taxon>
    </lineage>
</organism>
<name>A0A7X4KKC8_9BURK</name>
<evidence type="ECO:0000313" key="4">
    <source>
        <dbReference type="Proteomes" id="UP000469734"/>
    </source>
</evidence>
<keyword evidence="1" id="KW-1133">Transmembrane helix</keyword>
<dbReference type="PANTHER" id="PTHR36109">
    <property type="entry name" value="MEMBRANE PROTEIN-RELATED"/>
    <property type="match status" value="1"/>
</dbReference>
<sequence length="178" mass="18697">MTDSNNDLAVAVYHTHAEAEAAVKALQRAGFDMTKISIIGRDYQTEEHVVGFLNAGERARICGKYGAFWGGLVGILFGSALLFVPVVGHVIVLGPLAAAIFGGLEGAVLVGGASALVGALSALGMPPDSVLRYETAIRADKFMLVVHGDARDLSRAEQLLAQSGFASLERHVRPPLQS</sequence>
<keyword evidence="1" id="KW-0472">Membrane</keyword>
<protein>
    <submittedName>
        <fullName evidence="3">DUF1269 domain-containing protein</fullName>
    </submittedName>
</protein>
<dbReference type="InterPro" id="IPR052948">
    <property type="entry name" value="Low_temp-induced_all0457"/>
</dbReference>
<gene>
    <name evidence="3" type="ORF">GTP56_29175</name>
</gene>
<dbReference type="Proteomes" id="UP000469734">
    <property type="component" value="Unassembled WGS sequence"/>
</dbReference>
<evidence type="ECO:0000259" key="2">
    <source>
        <dbReference type="Pfam" id="PF11181"/>
    </source>
</evidence>
<dbReference type="AlphaFoldDB" id="A0A7X4KKC8"/>
<comment type="caution">
    <text evidence="3">The sequence shown here is derived from an EMBL/GenBank/DDBJ whole genome shotgun (WGS) entry which is preliminary data.</text>
</comment>
<reference evidence="3 4" key="1">
    <citation type="submission" date="2019-12" db="EMBL/GenBank/DDBJ databases">
        <title>Novel species isolated from a subtropical stream in China.</title>
        <authorList>
            <person name="Lu H."/>
        </authorList>
    </citation>
    <scope>NUCLEOTIDE SEQUENCE [LARGE SCALE GENOMIC DNA]</scope>
    <source>
        <strain evidence="3 4">FT134W</strain>
    </source>
</reference>
<keyword evidence="1" id="KW-0812">Transmembrane</keyword>
<dbReference type="RefSeq" id="WP_161052681.1">
    <property type="nucleotide sequence ID" value="NZ_WWCR01000084.1"/>
</dbReference>
<dbReference type="PANTHER" id="PTHR36109:SF2">
    <property type="entry name" value="MEMBRANE PROTEIN"/>
    <property type="match status" value="1"/>
</dbReference>
<dbReference type="Pfam" id="PF11181">
    <property type="entry name" value="YflT"/>
    <property type="match status" value="1"/>
</dbReference>
<feature type="transmembrane region" description="Helical" evidence="1">
    <location>
        <begin position="98"/>
        <end position="123"/>
    </location>
</feature>
<dbReference type="InterPro" id="IPR025889">
    <property type="entry name" value="GSP17M-like_dom"/>
</dbReference>
<evidence type="ECO:0000313" key="3">
    <source>
        <dbReference type="EMBL" id="MYM76237.1"/>
    </source>
</evidence>
<feature type="transmembrane region" description="Helical" evidence="1">
    <location>
        <begin position="67"/>
        <end position="92"/>
    </location>
</feature>
<dbReference type="EMBL" id="WWCR01000084">
    <property type="protein sequence ID" value="MYM76237.1"/>
    <property type="molecule type" value="Genomic_DNA"/>
</dbReference>
<accession>A0A7X4KKC8</accession>
<proteinExistence type="predicted"/>
<feature type="domain" description="General stress protein 17M-like" evidence="2">
    <location>
        <begin position="10"/>
        <end position="76"/>
    </location>
</feature>
<evidence type="ECO:0000256" key="1">
    <source>
        <dbReference type="SAM" id="Phobius"/>
    </source>
</evidence>